<organism evidence="2 3">
    <name type="scientific">Pseudoalteromonas phenolica</name>
    <dbReference type="NCBI Taxonomy" id="161398"/>
    <lineage>
        <taxon>Bacteria</taxon>
        <taxon>Pseudomonadati</taxon>
        <taxon>Pseudomonadota</taxon>
        <taxon>Gammaproteobacteria</taxon>
        <taxon>Alteromonadales</taxon>
        <taxon>Pseudoalteromonadaceae</taxon>
        <taxon>Pseudoalteromonas</taxon>
    </lineage>
</organism>
<dbReference type="AlphaFoldDB" id="A0A4Q7IRE5"/>
<feature type="transmembrane region" description="Helical" evidence="1">
    <location>
        <begin position="21"/>
        <end position="38"/>
    </location>
</feature>
<gene>
    <name evidence="2" type="ORF">C1E23_03420</name>
</gene>
<evidence type="ECO:0000313" key="2">
    <source>
        <dbReference type="EMBL" id="RZQ54482.1"/>
    </source>
</evidence>
<dbReference type="RefSeq" id="WP_130254227.1">
    <property type="nucleotide sequence ID" value="NZ_PPSX01000012.1"/>
</dbReference>
<feature type="transmembrane region" description="Helical" evidence="1">
    <location>
        <begin position="44"/>
        <end position="66"/>
    </location>
</feature>
<name>A0A4Q7IRE5_9GAMM</name>
<protein>
    <submittedName>
        <fullName evidence="2">Uncharacterized protein</fullName>
    </submittedName>
</protein>
<accession>A0A4Q7IRE5</accession>
<feature type="transmembrane region" description="Helical" evidence="1">
    <location>
        <begin position="78"/>
        <end position="95"/>
    </location>
</feature>
<evidence type="ECO:0000256" key="1">
    <source>
        <dbReference type="SAM" id="Phobius"/>
    </source>
</evidence>
<evidence type="ECO:0000313" key="3">
    <source>
        <dbReference type="Proteomes" id="UP000291338"/>
    </source>
</evidence>
<reference evidence="2 3" key="1">
    <citation type="submission" date="2018-01" db="EMBL/GenBank/DDBJ databases">
        <title>Co-occurrence of chitin degradation, pigmentation and bioactivity in marine Pseudoalteromonas.</title>
        <authorList>
            <person name="Paulsen S."/>
            <person name="Gram L."/>
            <person name="Machado H."/>
        </authorList>
    </citation>
    <scope>NUCLEOTIDE SEQUENCE [LARGE SCALE GENOMIC DNA]</scope>
    <source>
        <strain evidence="2 3">S3898</strain>
    </source>
</reference>
<keyword evidence="1" id="KW-1133">Transmembrane helix</keyword>
<dbReference type="Proteomes" id="UP000291338">
    <property type="component" value="Unassembled WGS sequence"/>
</dbReference>
<keyword evidence="1" id="KW-0472">Membrane</keyword>
<sequence length="96" mass="10875">MTKYLSDFFDTSIEFLETSKGMFFIGAFLALCFITYASSKSGVLLAPGVYYFGAAVPSGFLFRAAYTEKARKLKIVKYLFFIAFTGWVFLYTLSFL</sequence>
<keyword evidence="1" id="KW-0812">Transmembrane</keyword>
<comment type="caution">
    <text evidence="2">The sequence shown here is derived from an EMBL/GenBank/DDBJ whole genome shotgun (WGS) entry which is preliminary data.</text>
</comment>
<dbReference type="EMBL" id="PPSX01000012">
    <property type="protein sequence ID" value="RZQ54482.1"/>
    <property type="molecule type" value="Genomic_DNA"/>
</dbReference>
<proteinExistence type="predicted"/>